<dbReference type="InterPro" id="IPR000515">
    <property type="entry name" value="MetI-like"/>
</dbReference>
<dbReference type="GO" id="GO:0055085">
    <property type="term" value="P:transmembrane transport"/>
    <property type="evidence" value="ECO:0007669"/>
    <property type="project" value="InterPro"/>
</dbReference>
<keyword evidence="4" id="KW-1003">Cell membrane</keyword>
<dbReference type="CDD" id="cd06261">
    <property type="entry name" value="TM_PBP2"/>
    <property type="match status" value="1"/>
</dbReference>
<evidence type="ECO:0000313" key="11">
    <source>
        <dbReference type="Proteomes" id="UP000503011"/>
    </source>
</evidence>
<dbReference type="PANTHER" id="PTHR42929">
    <property type="entry name" value="INNER MEMBRANE ABC TRANSPORTER PERMEASE PROTEIN YDCU-RELATED-RELATED"/>
    <property type="match status" value="1"/>
</dbReference>
<comment type="similarity">
    <text evidence="2">Belongs to the binding-protein-dependent transport system permease family. CysTW subfamily.</text>
</comment>
<reference evidence="10 11" key="1">
    <citation type="submission" date="2020-03" db="EMBL/GenBank/DDBJ databases">
        <title>Whole genome shotgun sequence of Phytohabitans suffuscus NBRC 105367.</title>
        <authorList>
            <person name="Komaki H."/>
            <person name="Tamura T."/>
        </authorList>
    </citation>
    <scope>NUCLEOTIDE SEQUENCE [LARGE SCALE GENOMIC DNA]</scope>
    <source>
        <strain evidence="10 11">NBRC 105367</strain>
    </source>
</reference>
<feature type="transmembrane region" description="Helical" evidence="8">
    <location>
        <begin position="7"/>
        <end position="23"/>
    </location>
</feature>
<gene>
    <name evidence="10" type="ORF">Psuf_093740</name>
</gene>
<evidence type="ECO:0000256" key="1">
    <source>
        <dbReference type="ARBA" id="ARBA00004651"/>
    </source>
</evidence>
<keyword evidence="3 8" id="KW-0813">Transport</keyword>
<dbReference type="SUPFAM" id="SSF161098">
    <property type="entry name" value="MetI-like"/>
    <property type="match status" value="1"/>
</dbReference>
<protein>
    <submittedName>
        <fullName evidence="10">ABC transporter permease</fullName>
    </submittedName>
</protein>
<proteinExistence type="inferred from homology"/>
<keyword evidence="5 8" id="KW-0812">Transmembrane</keyword>
<dbReference type="Gene3D" id="1.10.3720.10">
    <property type="entry name" value="MetI-like"/>
    <property type="match status" value="1"/>
</dbReference>
<feature type="transmembrane region" description="Helical" evidence="8">
    <location>
        <begin position="70"/>
        <end position="89"/>
    </location>
</feature>
<evidence type="ECO:0000256" key="8">
    <source>
        <dbReference type="RuleBase" id="RU363032"/>
    </source>
</evidence>
<feature type="domain" description="ABC transmembrane type-1" evidence="9">
    <location>
        <begin position="64"/>
        <end position="270"/>
    </location>
</feature>
<evidence type="ECO:0000256" key="7">
    <source>
        <dbReference type="ARBA" id="ARBA00023136"/>
    </source>
</evidence>
<dbReference type="RefSeq" id="WP_173165783.1">
    <property type="nucleotide sequence ID" value="NZ_AP022871.1"/>
</dbReference>
<dbReference type="PANTHER" id="PTHR42929:SF5">
    <property type="entry name" value="ABC TRANSPORTER PERMEASE PROTEIN"/>
    <property type="match status" value="1"/>
</dbReference>
<feature type="transmembrane region" description="Helical" evidence="8">
    <location>
        <begin position="253"/>
        <end position="274"/>
    </location>
</feature>
<evidence type="ECO:0000256" key="6">
    <source>
        <dbReference type="ARBA" id="ARBA00022989"/>
    </source>
</evidence>
<evidence type="ECO:0000256" key="5">
    <source>
        <dbReference type="ARBA" id="ARBA00022692"/>
    </source>
</evidence>
<dbReference type="InterPro" id="IPR035906">
    <property type="entry name" value="MetI-like_sf"/>
</dbReference>
<feature type="transmembrane region" description="Helical" evidence="8">
    <location>
        <begin position="143"/>
        <end position="172"/>
    </location>
</feature>
<feature type="transmembrane region" description="Helical" evidence="8">
    <location>
        <begin position="193"/>
        <end position="221"/>
    </location>
</feature>
<dbReference type="GO" id="GO:0005886">
    <property type="term" value="C:plasma membrane"/>
    <property type="evidence" value="ECO:0007669"/>
    <property type="project" value="UniProtKB-SubCell"/>
</dbReference>
<dbReference type="EMBL" id="AP022871">
    <property type="protein sequence ID" value="BCB92061.1"/>
    <property type="molecule type" value="Genomic_DNA"/>
</dbReference>
<evidence type="ECO:0000259" key="9">
    <source>
        <dbReference type="PROSITE" id="PS50928"/>
    </source>
</evidence>
<evidence type="ECO:0000256" key="4">
    <source>
        <dbReference type="ARBA" id="ARBA00022475"/>
    </source>
</evidence>
<name>A0A6F8Z1T6_9ACTN</name>
<dbReference type="Proteomes" id="UP000503011">
    <property type="component" value="Chromosome"/>
</dbReference>
<dbReference type="KEGG" id="psuu:Psuf_093740"/>
<keyword evidence="7 8" id="KW-0472">Membrane</keyword>
<dbReference type="AlphaFoldDB" id="A0A6F8Z1T6"/>
<comment type="subcellular location">
    <subcellularLocation>
        <location evidence="1 8">Cell membrane</location>
        <topology evidence="1 8">Multi-pass membrane protein</topology>
    </subcellularLocation>
</comment>
<keyword evidence="11" id="KW-1185">Reference proteome</keyword>
<evidence type="ECO:0000256" key="2">
    <source>
        <dbReference type="ARBA" id="ARBA00007069"/>
    </source>
</evidence>
<organism evidence="10 11">
    <name type="scientific">Phytohabitans suffuscus</name>
    <dbReference type="NCBI Taxonomy" id="624315"/>
    <lineage>
        <taxon>Bacteria</taxon>
        <taxon>Bacillati</taxon>
        <taxon>Actinomycetota</taxon>
        <taxon>Actinomycetes</taxon>
        <taxon>Micromonosporales</taxon>
        <taxon>Micromonosporaceae</taxon>
    </lineage>
</organism>
<reference evidence="10 11" key="2">
    <citation type="submission" date="2020-03" db="EMBL/GenBank/DDBJ databases">
        <authorList>
            <person name="Ichikawa N."/>
            <person name="Kimura A."/>
            <person name="Kitahashi Y."/>
            <person name="Uohara A."/>
        </authorList>
    </citation>
    <scope>NUCLEOTIDE SEQUENCE [LARGE SCALE GENOMIC DNA]</scope>
    <source>
        <strain evidence="10 11">NBRC 105367</strain>
    </source>
</reference>
<dbReference type="PROSITE" id="PS50928">
    <property type="entry name" value="ABC_TM1"/>
    <property type="match status" value="1"/>
</dbReference>
<evidence type="ECO:0000313" key="10">
    <source>
        <dbReference type="EMBL" id="BCB92061.1"/>
    </source>
</evidence>
<evidence type="ECO:0000256" key="3">
    <source>
        <dbReference type="ARBA" id="ARBA00022448"/>
    </source>
</evidence>
<feature type="transmembrane region" description="Helical" evidence="8">
    <location>
        <begin position="101"/>
        <end position="123"/>
    </location>
</feature>
<sequence length="293" mass="31890">MNTRRWYPVLIPAALFLIAFFVWPEIQFLRLSFQEYQGQARSGGGPTLRNYTDVLSDPFLRKGILTTLKLSAIVAVITALVSYPLAIAIVRAGPRLARTMFVIVVSSMFMSGVVRALGWRVLLGDSGMVNDTLLALHVVDTPVTLYGSFTGVTIGMVHLLIPYAVLGIIPIVESVSPQLLQASYGMGASRPYTFFRVTLPITARGLVAPLLLVFALTAGAFTTPTLLGGGRVGVLSIYIREQTLMLLNYPRGAVYAAILLVLVFAVFLVGFLASGRRARRTRRRTPAATRVTT</sequence>
<keyword evidence="6 8" id="KW-1133">Transmembrane helix</keyword>
<dbReference type="Pfam" id="PF00528">
    <property type="entry name" value="BPD_transp_1"/>
    <property type="match status" value="1"/>
</dbReference>
<accession>A0A6F8Z1T6</accession>